<dbReference type="EMBL" id="JH668405">
    <property type="protein sequence ID" value="KAG6451295.1"/>
    <property type="molecule type" value="Genomic_DNA"/>
</dbReference>
<organism evidence="2 3">
    <name type="scientific">Manduca sexta</name>
    <name type="common">Tobacco hawkmoth</name>
    <name type="synonym">Tobacco hornworm</name>
    <dbReference type="NCBI Taxonomy" id="7130"/>
    <lineage>
        <taxon>Eukaryota</taxon>
        <taxon>Metazoa</taxon>
        <taxon>Ecdysozoa</taxon>
        <taxon>Arthropoda</taxon>
        <taxon>Hexapoda</taxon>
        <taxon>Insecta</taxon>
        <taxon>Pterygota</taxon>
        <taxon>Neoptera</taxon>
        <taxon>Endopterygota</taxon>
        <taxon>Lepidoptera</taxon>
        <taxon>Glossata</taxon>
        <taxon>Ditrysia</taxon>
        <taxon>Bombycoidea</taxon>
        <taxon>Sphingidae</taxon>
        <taxon>Sphinginae</taxon>
        <taxon>Sphingini</taxon>
        <taxon>Manduca</taxon>
    </lineage>
</organism>
<evidence type="ECO:0000313" key="2">
    <source>
        <dbReference type="EMBL" id="KAG6451295.1"/>
    </source>
</evidence>
<dbReference type="Proteomes" id="UP000791440">
    <property type="component" value="Unassembled WGS sequence"/>
</dbReference>
<evidence type="ECO:0000313" key="3">
    <source>
        <dbReference type="Proteomes" id="UP000791440"/>
    </source>
</evidence>
<accession>A0A922CLE1</accession>
<feature type="region of interest" description="Disordered" evidence="1">
    <location>
        <begin position="1"/>
        <end position="62"/>
    </location>
</feature>
<name>A0A922CLE1_MANSE</name>
<dbReference type="AlphaFoldDB" id="A0A922CLE1"/>
<comment type="caution">
    <text evidence="2">The sequence shown here is derived from an EMBL/GenBank/DDBJ whole genome shotgun (WGS) entry which is preliminary data.</text>
</comment>
<reference evidence="2" key="2">
    <citation type="submission" date="2020-12" db="EMBL/GenBank/DDBJ databases">
        <authorList>
            <person name="Kanost M."/>
        </authorList>
    </citation>
    <scope>NUCLEOTIDE SEQUENCE</scope>
</reference>
<protein>
    <submittedName>
        <fullName evidence="2">Uncharacterized protein</fullName>
    </submittedName>
</protein>
<keyword evidence="3" id="KW-1185">Reference proteome</keyword>
<feature type="compositionally biased region" description="Basic and acidic residues" evidence="1">
    <location>
        <begin position="19"/>
        <end position="35"/>
    </location>
</feature>
<reference evidence="2" key="1">
    <citation type="journal article" date="2016" name="Insect Biochem. Mol. Biol.">
        <title>Multifaceted biological insights from a draft genome sequence of the tobacco hornworm moth, Manduca sexta.</title>
        <authorList>
            <person name="Kanost M.R."/>
            <person name="Arrese E.L."/>
            <person name="Cao X."/>
            <person name="Chen Y.R."/>
            <person name="Chellapilla S."/>
            <person name="Goldsmith M.R."/>
            <person name="Grosse-Wilde E."/>
            <person name="Heckel D.G."/>
            <person name="Herndon N."/>
            <person name="Jiang H."/>
            <person name="Papanicolaou A."/>
            <person name="Qu J."/>
            <person name="Soulages J.L."/>
            <person name="Vogel H."/>
            <person name="Walters J."/>
            <person name="Waterhouse R.M."/>
            <person name="Ahn S.J."/>
            <person name="Almeida F.C."/>
            <person name="An C."/>
            <person name="Aqrawi P."/>
            <person name="Bretschneider A."/>
            <person name="Bryant W.B."/>
            <person name="Bucks S."/>
            <person name="Chao H."/>
            <person name="Chevignon G."/>
            <person name="Christen J.M."/>
            <person name="Clarke D.F."/>
            <person name="Dittmer N.T."/>
            <person name="Ferguson L.C.F."/>
            <person name="Garavelou S."/>
            <person name="Gordon K.H.J."/>
            <person name="Gunaratna R.T."/>
            <person name="Han Y."/>
            <person name="Hauser F."/>
            <person name="He Y."/>
            <person name="Heidel-Fischer H."/>
            <person name="Hirsh A."/>
            <person name="Hu Y."/>
            <person name="Jiang H."/>
            <person name="Kalra D."/>
            <person name="Klinner C."/>
            <person name="Konig C."/>
            <person name="Kovar C."/>
            <person name="Kroll A.R."/>
            <person name="Kuwar S.S."/>
            <person name="Lee S.L."/>
            <person name="Lehman R."/>
            <person name="Li K."/>
            <person name="Li Z."/>
            <person name="Liang H."/>
            <person name="Lovelace S."/>
            <person name="Lu Z."/>
            <person name="Mansfield J.H."/>
            <person name="McCulloch K.J."/>
            <person name="Mathew T."/>
            <person name="Morton B."/>
            <person name="Muzny D.M."/>
            <person name="Neunemann D."/>
            <person name="Ongeri F."/>
            <person name="Pauchet Y."/>
            <person name="Pu L.L."/>
            <person name="Pyrousis I."/>
            <person name="Rao X.J."/>
            <person name="Redding A."/>
            <person name="Roesel C."/>
            <person name="Sanchez-Gracia A."/>
            <person name="Schaack S."/>
            <person name="Shukla A."/>
            <person name="Tetreau G."/>
            <person name="Wang Y."/>
            <person name="Xiong G.H."/>
            <person name="Traut W."/>
            <person name="Walsh T.K."/>
            <person name="Worley K.C."/>
            <person name="Wu D."/>
            <person name="Wu W."/>
            <person name="Wu Y.Q."/>
            <person name="Zhang X."/>
            <person name="Zou Z."/>
            <person name="Zucker H."/>
            <person name="Briscoe A.D."/>
            <person name="Burmester T."/>
            <person name="Clem R.J."/>
            <person name="Feyereisen R."/>
            <person name="Grimmelikhuijzen C.J.P."/>
            <person name="Hamodrakas S.J."/>
            <person name="Hansson B.S."/>
            <person name="Huguet E."/>
            <person name="Jermiin L.S."/>
            <person name="Lan Q."/>
            <person name="Lehman H.K."/>
            <person name="Lorenzen M."/>
            <person name="Merzendorfer H."/>
            <person name="Michalopoulos I."/>
            <person name="Morton D.B."/>
            <person name="Muthukrishnan S."/>
            <person name="Oakeshott J.G."/>
            <person name="Palmer W."/>
            <person name="Park Y."/>
            <person name="Passarelli A.L."/>
            <person name="Rozas J."/>
            <person name="Schwartz L.M."/>
            <person name="Smith W."/>
            <person name="Southgate A."/>
            <person name="Vilcinskas A."/>
            <person name="Vogt R."/>
            <person name="Wang P."/>
            <person name="Werren J."/>
            <person name="Yu X.Q."/>
            <person name="Zhou J.J."/>
            <person name="Brown S.J."/>
            <person name="Scherer S.E."/>
            <person name="Richards S."/>
            <person name="Blissard G.W."/>
        </authorList>
    </citation>
    <scope>NUCLEOTIDE SEQUENCE</scope>
</reference>
<proteinExistence type="predicted"/>
<gene>
    <name evidence="2" type="ORF">O3G_MSEX007070</name>
</gene>
<feature type="non-terminal residue" evidence="2">
    <location>
        <position position="1"/>
    </location>
</feature>
<evidence type="ECO:0000256" key="1">
    <source>
        <dbReference type="SAM" id="MobiDB-lite"/>
    </source>
</evidence>
<sequence>VRKSIKPLNILSKTRHMLSGKEKERGHKQQEERRRALSASAGDVTGGAERPDDALPAAASEPDLRDAQVIRGGKWDNHPGPRASSAFGLARVAEKASFFTNQILTKIFHPEPRIG</sequence>